<dbReference type="InterPro" id="IPR029058">
    <property type="entry name" value="AB_hydrolase_fold"/>
</dbReference>
<sequence>MQHQFFQLPTPYVATAPHTELLAQPYHIHLWTPPSQHAVPLLLLLDGDWIHNHVQQFLQRQPRPLNYAIATLGFGLARPEARQRRSFEYTPIPPAPHPAVDPRVPNWLAGGAPALLHTIQTRLLPLLNQHAVIHPQRLGLFGHSYGGLFVLWALLQQPELFQHYISASPSLWWYHPFMQQHASHLPPLSTRLQLDLLIGEQEQWRPKPATPDAPRPAGIPTLGFLQAFLQHLPSSSQLKQQLRLYPEADHGAMLGLATEFALTEFMA</sequence>
<dbReference type="Gene3D" id="3.40.50.1820">
    <property type="entry name" value="alpha/beta hydrolase"/>
    <property type="match status" value="1"/>
</dbReference>
<evidence type="ECO:0008006" key="5">
    <source>
        <dbReference type="Google" id="ProtNLM"/>
    </source>
</evidence>
<dbReference type="PANTHER" id="PTHR40841">
    <property type="entry name" value="SIDEROPHORE TRIACETYLFUSARININE C ESTERASE"/>
    <property type="match status" value="1"/>
</dbReference>
<evidence type="ECO:0000313" key="4">
    <source>
        <dbReference type="Proteomes" id="UP001500227"/>
    </source>
</evidence>
<dbReference type="InterPro" id="IPR052558">
    <property type="entry name" value="Siderophore_Hydrolase_D"/>
</dbReference>
<name>A0ABP9M601_9BURK</name>
<proteinExistence type="inferred from homology"/>
<comment type="similarity">
    <text evidence="1">Belongs to the esterase D family.</text>
</comment>
<reference evidence="4" key="1">
    <citation type="journal article" date="2019" name="Int. J. Syst. Evol. Microbiol.">
        <title>The Global Catalogue of Microorganisms (GCM) 10K type strain sequencing project: providing services to taxonomists for standard genome sequencing and annotation.</title>
        <authorList>
            <consortium name="The Broad Institute Genomics Platform"/>
            <consortium name="The Broad Institute Genome Sequencing Center for Infectious Disease"/>
            <person name="Wu L."/>
            <person name="Ma J."/>
        </authorList>
    </citation>
    <scope>NUCLEOTIDE SEQUENCE [LARGE SCALE GENOMIC DNA]</scope>
    <source>
        <strain evidence="4">JCM 18423</strain>
    </source>
</reference>
<gene>
    <name evidence="3" type="ORF">GCM10023337_14530</name>
</gene>
<evidence type="ECO:0000256" key="2">
    <source>
        <dbReference type="ARBA" id="ARBA00022801"/>
    </source>
</evidence>
<dbReference type="Pfam" id="PF00756">
    <property type="entry name" value="Esterase"/>
    <property type="match status" value="1"/>
</dbReference>
<keyword evidence="4" id="KW-1185">Reference proteome</keyword>
<comment type="caution">
    <text evidence="3">The sequence shown here is derived from an EMBL/GenBank/DDBJ whole genome shotgun (WGS) entry which is preliminary data.</text>
</comment>
<dbReference type="Proteomes" id="UP001500227">
    <property type="component" value="Unassembled WGS sequence"/>
</dbReference>
<dbReference type="PANTHER" id="PTHR40841:SF2">
    <property type="entry name" value="SIDEROPHORE-DEGRADING ESTERASE (EUROFUNG)"/>
    <property type="match status" value="1"/>
</dbReference>
<evidence type="ECO:0000256" key="1">
    <source>
        <dbReference type="ARBA" id="ARBA00005622"/>
    </source>
</evidence>
<protein>
    <recommendedName>
        <fullName evidence="5">Alpha/beta hydrolase</fullName>
    </recommendedName>
</protein>
<dbReference type="EMBL" id="BAABKD010000009">
    <property type="protein sequence ID" value="GAA5090341.1"/>
    <property type="molecule type" value="Genomic_DNA"/>
</dbReference>
<dbReference type="InterPro" id="IPR000801">
    <property type="entry name" value="Esterase-like"/>
</dbReference>
<evidence type="ECO:0000313" key="3">
    <source>
        <dbReference type="EMBL" id="GAA5090341.1"/>
    </source>
</evidence>
<dbReference type="SUPFAM" id="SSF53474">
    <property type="entry name" value="alpha/beta-Hydrolases"/>
    <property type="match status" value="1"/>
</dbReference>
<keyword evidence="2" id="KW-0378">Hydrolase</keyword>
<accession>A0ABP9M601</accession>
<organism evidence="3 4">
    <name type="scientific">Paenalcaligenes hermetiae</name>
    <dbReference type="NCBI Taxonomy" id="1157987"/>
    <lineage>
        <taxon>Bacteria</taxon>
        <taxon>Pseudomonadati</taxon>
        <taxon>Pseudomonadota</taxon>
        <taxon>Betaproteobacteria</taxon>
        <taxon>Burkholderiales</taxon>
        <taxon>Alcaligenaceae</taxon>
        <taxon>Paenalcaligenes</taxon>
    </lineage>
</organism>